<gene>
    <name evidence="2" type="ORF">CLV59_108178</name>
</gene>
<evidence type="ECO:0000313" key="3">
    <source>
        <dbReference type="Proteomes" id="UP000249819"/>
    </source>
</evidence>
<feature type="chain" id="PRO_5016300573" description="GLPGLI family protein" evidence="1">
    <location>
        <begin position="20"/>
        <end position="193"/>
    </location>
</feature>
<dbReference type="OrthoDB" id="664981at2"/>
<organism evidence="2 3">
    <name type="scientific">Chitinophaga dinghuensis</name>
    <dbReference type="NCBI Taxonomy" id="1539050"/>
    <lineage>
        <taxon>Bacteria</taxon>
        <taxon>Pseudomonadati</taxon>
        <taxon>Bacteroidota</taxon>
        <taxon>Chitinophagia</taxon>
        <taxon>Chitinophagales</taxon>
        <taxon>Chitinophagaceae</taxon>
        <taxon>Chitinophaga</taxon>
    </lineage>
</organism>
<dbReference type="Proteomes" id="UP000249819">
    <property type="component" value="Unassembled WGS sequence"/>
</dbReference>
<keyword evidence="1" id="KW-0732">Signal</keyword>
<proteinExistence type="predicted"/>
<dbReference type="AlphaFoldDB" id="A0A327VRS9"/>
<dbReference type="RefSeq" id="WP_111594376.1">
    <property type="nucleotide sequence ID" value="NZ_QLMA01000008.1"/>
</dbReference>
<sequence length="193" mass="22198">MRYLSLVFILSLLTTYSKGQSVASGYYLTQANDTVSAQIKIRKGVSGQAINDFSDEIEIVDSLKGFIKYHPEEINGFGFLYKGQHYRFISKPIKNGNKKFLSPIFTGPKSSLYVYGTQTIGGTYSSKQVFYTLEKPGNNYLFLKNILNNKFRNEVKEFYKDTPAVMQIIDTKLKYWLDLDKDLMEILRKANME</sequence>
<protein>
    <recommendedName>
        <fullName evidence="4">GLPGLI family protein</fullName>
    </recommendedName>
</protein>
<evidence type="ECO:0000256" key="1">
    <source>
        <dbReference type="SAM" id="SignalP"/>
    </source>
</evidence>
<accession>A0A327VRS9</accession>
<feature type="signal peptide" evidence="1">
    <location>
        <begin position="1"/>
        <end position="19"/>
    </location>
</feature>
<reference evidence="2 3" key="1">
    <citation type="submission" date="2018-06" db="EMBL/GenBank/DDBJ databases">
        <title>Genomic Encyclopedia of Archaeal and Bacterial Type Strains, Phase II (KMG-II): from individual species to whole genera.</title>
        <authorList>
            <person name="Goeker M."/>
        </authorList>
    </citation>
    <scope>NUCLEOTIDE SEQUENCE [LARGE SCALE GENOMIC DNA]</scope>
    <source>
        <strain evidence="2 3">DSM 29821</strain>
    </source>
</reference>
<evidence type="ECO:0000313" key="2">
    <source>
        <dbReference type="EMBL" id="RAJ76658.1"/>
    </source>
</evidence>
<dbReference type="EMBL" id="QLMA01000008">
    <property type="protein sequence ID" value="RAJ76658.1"/>
    <property type="molecule type" value="Genomic_DNA"/>
</dbReference>
<name>A0A327VRS9_9BACT</name>
<keyword evidence="3" id="KW-1185">Reference proteome</keyword>
<evidence type="ECO:0008006" key="4">
    <source>
        <dbReference type="Google" id="ProtNLM"/>
    </source>
</evidence>
<comment type="caution">
    <text evidence="2">The sequence shown here is derived from an EMBL/GenBank/DDBJ whole genome shotgun (WGS) entry which is preliminary data.</text>
</comment>